<keyword evidence="3" id="KW-1185">Reference proteome</keyword>
<accession>A0A432VUJ9</accession>
<feature type="transmembrane region" description="Helical" evidence="1">
    <location>
        <begin position="32"/>
        <end position="52"/>
    </location>
</feature>
<dbReference type="EMBL" id="PIPI01000003">
    <property type="protein sequence ID" value="RUO20155.1"/>
    <property type="molecule type" value="Genomic_DNA"/>
</dbReference>
<keyword evidence="1" id="KW-0472">Membrane</keyword>
<name>A0A432VUJ9_9GAMM</name>
<feature type="transmembrane region" description="Helical" evidence="1">
    <location>
        <begin position="64"/>
        <end position="87"/>
    </location>
</feature>
<evidence type="ECO:0000313" key="3">
    <source>
        <dbReference type="Proteomes" id="UP000288212"/>
    </source>
</evidence>
<feature type="transmembrane region" description="Helical" evidence="1">
    <location>
        <begin position="118"/>
        <end position="139"/>
    </location>
</feature>
<dbReference type="AlphaFoldDB" id="A0A432VUJ9"/>
<evidence type="ECO:0000256" key="1">
    <source>
        <dbReference type="SAM" id="Phobius"/>
    </source>
</evidence>
<evidence type="ECO:0000313" key="2">
    <source>
        <dbReference type="EMBL" id="RUO20155.1"/>
    </source>
</evidence>
<feature type="transmembrane region" description="Helical" evidence="1">
    <location>
        <begin position="145"/>
        <end position="166"/>
    </location>
</feature>
<sequence length="184" mass="19927">MSWFRVLGWGFVLALLITPAIAMRFSEEVQWTAFDFVVAAVLLGGTGLLIELGVRMSTHLAYRVGMTIAIINCLLIIWLNLAVGIIGNEENPANSMYLSVIGLVAVGSVFLRGKANAMSWLMIATAIVQLSISIAAVLLEIPADLQPAFFLNSAFAILWVIAAGLFKAASERYDGEKPTTQRHS</sequence>
<dbReference type="Proteomes" id="UP000288212">
    <property type="component" value="Unassembled WGS sequence"/>
</dbReference>
<reference evidence="2 3" key="1">
    <citation type="journal article" date="2011" name="Front. Microbiol.">
        <title>Genomic signatures of strain selection and enhancement in Bacillus atrophaeus var. globigii, a historical biowarfare simulant.</title>
        <authorList>
            <person name="Gibbons H.S."/>
            <person name="Broomall S.M."/>
            <person name="McNew L.A."/>
            <person name="Daligault H."/>
            <person name="Chapman C."/>
            <person name="Bruce D."/>
            <person name="Karavis M."/>
            <person name="Krepps M."/>
            <person name="McGregor P.A."/>
            <person name="Hong C."/>
            <person name="Park K.H."/>
            <person name="Akmal A."/>
            <person name="Feldman A."/>
            <person name="Lin J.S."/>
            <person name="Chang W.E."/>
            <person name="Higgs B.W."/>
            <person name="Demirev P."/>
            <person name="Lindquist J."/>
            <person name="Liem A."/>
            <person name="Fochler E."/>
            <person name="Read T.D."/>
            <person name="Tapia R."/>
            <person name="Johnson S."/>
            <person name="Bishop-Lilly K.A."/>
            <person name="Detter C."/>
            <person name="Han C."/>
            <person name="Sozhamannan S."/>
            <person name="Rosenzweig C.N."/>
            <person name="Skowronski E.W."/>
        </authorList>
    </citation>
    <scope>NUCLEOTIDE SEQUENCE [LARGE SCALE GENOMIC DNA]</scope>
    <source>
        <strain evidence="2 3">AK5</strain>
    </source>
</reference>
<feature type="transmembrane region" description="Helical" evidence="1">
    <location>
        <begin position="93"/>
        <end position="111"/>
    </location>
</feature>
<dbReference type="RefSeq" id="WP_126792130.1">
    <property type="nucleotide sequence ID" value="NZ_PIPI01000003.1"/>
</dbReference>
<proteinExistence type="predicted"/>
<keyword evidence="1" id="KW-1133">Transmembrane helix</keyword>
<comment type="caution">
    <text evidence="2">The sequence shown here is derived from an EMBL/GenBank/DDBJ whole genome shotgun (WGS) entry which is preliminary data.</text>
</comment>
<gene>
    <name evidence="2" type="ORF">CWE06_05895</name>
</gene>
<dbReference type="OrthoDB" id="9813621at2"/>
<keyword evidence="1" id="KW-0812">Transmembrane</keyword>
<protein>
    <submittedName>
        <fullName evidence="2">Uncharacterized protein</fullName>
    </submittedName>
</protein>
<organism evidence="2 3">
    <name type="scientific">Aliidiomarina haloalkalitolerans</name>
    <dbReference type="NCBI Taxonomy" id="859059"/>
    <lineage>
        <taxon>Bacteria</taxon>
        <taxon>Pseudomonadati</taxon>
        <taxon>Pseudomonadota</taxon>
        <taxon>Gammaproteobacteria</taxon>
        <taxon>Alteromonadales</taxon>
        <taxon>Idiomarinaceae</taxon>
        <taxon>Aliidiomarina</taxon>
    </lineage>
</organism>